<feature type="compositionally biased region" description="Polar residues" evidence="15">
    <location>
        <begin position="100"/>
        <end position="111"/>
    </location>
</feature>
<evidence type="ECO:0000256" key="5">
    <source>
        <dbReference type="ARBA" id="ARBA00022679"/>
    </source>
</evidence>
<dbReference type="EC" id="2.3.2.23" evidence="3"/>
<evidence type="ECO:0000256" key="9">
    <source>
        <dbReference type="ARBA" id="ARBA00022840"/>
    </source>
</evidence>
<dbReference type="InterPro" id="IPR016135">
    <property type="entry name" value="UBQ-conjugating_enzyme/RWD"/>
</dbReference>
<evidence type="ECO:0000256" key="14">
    <source>
        <dbReference type="ARBA" id="ARBA00042401"/>
    </source>
</evidence>
<dbReference type="GO" id="GO:0043066">
    <property type="term" value="P:negative regulation of apoptotic process"/>
    <property type="evidence" value="ECO:0007669"/>
    <property type="project" value="TreeGrafter"/>
</dbReference>
<dbReference type="Proteomes" id="UP000192578">
    <property type="component" value="Unassembled WGS sequence"/>
</dbReference>
<dbReference type="GO" id="GO:0006915">
    <property type="term" value="P:apoptotic process"/>
    <property type="evidence" value="ECO:0007669"/>
    <property type="project" value="UniProtKB-KW"/>
</dbReference>
<keyword evidence="6" id="KW-0053">Apoptosis</keyword>
<sequence>MPPKRKSKAVSSLHQMRNGRRRAGGLHSTPSSKRLCKPKNTNAEPISAAAGVLTEETSTTKSGRSSRANAAKAAAKTATVPTTAAMKTTAKKVLPAASFSSLAGPSTSASTAGKGKAKPVKGKITPKKKQPYMTVNQSAGYNSSDDDSDEYGDMSGLLDFDGMDDDGGSTSGLPSGMAAHFHSAAAAAMALAVPHVLVSNWDPRHSTDWDNAQPTAMCKKRLQHDLAHSLSEEELLNVYIQPNEDDITKLHALIIGPKDTPYEGGFFQFYLRVGPDYPLKPPRVCILTTDGGRVRFGPNLYAEGKICLSILGTWSGPSWTAAMTVSVVLTSIQSLMSVGALRNEPGHEKQLLTDPSIIAYDHNVRYDTIRVAVLDNLDLALQQTGPARPGQLFWPEKFKRAMYSSFHKNFNEMLSACEAALHQPAVKSKHQAQMYAYSGQSRHDWAGLKTRLTDMKRRVPYSQEAIEILDC</sequence>
<dbReference type="GO" id="GO:0005524">
    <property type="term" value="F:ATP binding"/>
    <property type="evidence" value="ECO:0007669"/>
    <property type="project" value="UniProtKB-KW"/>
</dbReference>
<evidence type="ECO:0000256" key="12">
    <source>
        <dbReference type="ARBA" id="ARBA00041798"/>
    </source>
</evidence>
<dbReference type="GO" id="GO:0061631">
    <property type="term" value="F:ubiquitin conjugating enzyme activity"/>
    <property type="evidence" value="ECO:0007669"/>
    <property type="project" value="UniProtKB-EC"/>
</dbReference>
<dbReference type="OrthoDB" id="47801at2759"/>
<dbReference type="EMBL" id="MTYJ01000069">
    <property type="protein sequence ID" value="OQV16886.1"/>
    <property type="molecule type" value="Genomic_DNA"/>
</dbReference>
<feature type="compositionally biased region" description="Polar residues" evidence="15">
    <location>
        <begin position="55"/>
        <end position="67"/>
    </location>
</feature>
<gene>
    <name evidence="17" type="ORF">BV898_09057</name>
</gene>
<keyword evidence="4" id="KW-0963">Cytoplasm</keyword>
<keyword evidence="18" id="KW-1185">Reference proteome</keyword>
<evidence type="ECO:0000256" key="1">
    <source>
        <dbReference type="ARBA" id="ARBA00004123"/>
    </source>
</evidence>
<evidence type="ECO:0000256" key="6">
    <source>
        <dbReference type="ARBA" id="ARBA00022703"/>
    </source>
</evidence>
<dbReference type="GO" id="GO:0004869">
    <property type="term" value="F:cysteine-type endopeptidase inhibitor activity"/>
    <property type="evidence" value="ECO:0007669"/>
    <property type="project" value="TreeGrafter"/>
</dbReference>
<dbReference type="Pfam" id="PF00179">
    <property type="entry name" value="UQ_con"/>
    <property type="match status" value="1"/>
</dbReference>
<dbReference type="GO" id="GO:0005737">
    <property type="term" value="C:cytoplasm"/>
    <property type="evidence" value="ECO:0007669"/>
    <property type="project" value="UniProtKB-SubCell"/>
</dbReference>
<evidence type="ECO:0000259" key="16">
    <source>
        <dbReference type="PROSITE" id="PS50127"/>
    </source>
</evidence>
<feature type="region of interest" description="Disordered" evidence="15">
    <location>
        <begin position="1"/>
        <end position="81"/>
    </location>
</feature>
<dbReference type="AlphaFoldDB" id="A0A1W0WNT1"/>
<keyword evidence="8" id="KW-0833">Ubl conjugation pathway</keyword>
<comment type="subcellular location">
    <subcellularLocation>
        <location evidence="2">Cytoplasm</location>
    </subcellularLocation>
    <subcellularLocation>
        <location evidence="1">Nucleus</location>
    </subcellularLocation>
</comment>
<evidence type="ECO:0000256" key="7">
    <source>
        <dbReference type="ARBA" id="ARBA00022741"/>
    </source>
</evidence>
<feature type="compositionally biased region" description="Basic residues" evidence="15">
    <location>
        <begin position="115"/>
        <end position="130"/>
    </location>
</feature>
<dbReference type="PANTHER" id="PTHR46116">
    <property type="entry name" value="(E3-INDEPENDENT) E2 UBIQUITIN-CONJUGATING ENZYME"/>
    <property type="match status" value="1"/>
</dbReference>
<dbReference type="CDD" id="cd23809">
    <property type="entry name" value="UBCc_UBE2Z"/>
    <property type="match status" value="1"/>
</dbReference>
<dbReference type="SUPFAM" id="SSF54495">
    <property type="entry name" value="UBC-like"/>
    <property type="match status" value="1"/>
</dbReference>
<organism evidence="17 18">
    <name type="scientific">Hypsibius exemplaris</name>
    <name type="common">Freshwater tardigrade</name>
    <dbReference type="NCBI Taxonomy" id="2072580"/>
    <lineage>
        <taxon>Eukaryota</taxon>
        <taxon>Metazoa</taxon>
        <taxon>Ecdysozoa</taxon>
        <taxon>Tardigrada</taxon>
        <taxon>Eutardigrada</taxon>
        <taxon>Parachela</taxon>
        <taxon>Hypsibioidea</taxon>
        <taxon>Hypsibiidae</taxon>
        <taxon>Hypsibius</taxon>
    </lineage>
</organism>
<keyword evidence="10" id="KW-0539">Nucleus</keyword>
<protein>
    <recommendedName>
        <fullName evidence="11">Ubiquitin-conjugating enzyme E2 Z</fullName>
        <ecNumber evidence="3">2.3.2.23</ecNumber>
    </recommendedName>
    <alternativeName>
        <fullName evidence="12">E2 ubiquitin-conjugating enzyme Z</fullName>
    </alternativeName>
    <alternativeName>
        <fullName evidence="14">Ubiquitin carrier protein Z</fullName>
    </alternativeName>
    <alternativeName>
        <fullName evidence="13">Ubiquitin-protein ligase Z</fullName>
    </alternativeName>
</protein>
<evidence type="ECO:0000256" key="10">
    <source>
        <dbReference type="ARBA" id="ARBA00023242"/>
    </source>
</evidence>
<evidence type="ECO:0000256" key="15">
    <source>
        <dbReference type="SAM" id="MobiDB-lite"/>
    </source>
</evidence>
<evidence type="ECO:0000256" key="11">
    <source>
        <dbReference type="ARBA" id="ARBA00039894"/>
    </source>
</evidence>
<evidence type="ECO:0000256" key="3">
    <source>
        <dbReference type="ARBA" id="ARBA00012486"/>
    </source>
</evidence>
<dbReference type="SMART" id="SM00212">
    <property type="entry name" value="UBCc"/>
    <property type="match status" value="1"/>
</dbReference>
<dbReference type="PROSITE" id="PS50127">
    <property type="entry name" value="UBC_2"/>
    <property type="match status" value="1"/>
</dbReference>
<feature type="domain" description="UBC core" evidence="16">
    <location>
        <begin position="217"/>
        <end position="373"/>
    </location>
</feature>
<dbReference type="InterPro" id="IPR000608">
    <property type="entry name" value="UBC"/>
</dbReference>
<name>A0A1W0WNT1_HYPEX</name>
<keyword evidence="9" id="KW-0067">ATP-binding</keyword>
<keyword evidence="5" id="KW-0808">Transferase</keyword>
<feature type="compositionally biased region" description="Polar residues" evidence="15">
    <location>
        <begin position="133"/>
        <end position="143"/>
    </location>
</feature>
<feature type="compositionally biased region" description="Low complexity" evidence="15">
    <location>
        <begin position="68"/>
        <end position="81"/>
    </location>
</feature>
<dbReference type="PANTHER" id="PTHR46116:SF26">
    <property type="entry name" value="UBIQUITIN-CONJUGATING ENZYME E2 Z"/>
    <property type="match status" value="1"/>
</dbReference>
<feature type="region of interest" description="Disordered" evidence="15">
    <location>
        <begin position="100"/>
        <end position="162"/>
    </location>
</feature>
<reference evidence="18" key="1">
    <citation type="submission" date="2017-01" db="EMBL/GenBank/DDBJ databases">
        <title>Comparative genomics of anhydrobiosis in the tardigrade Hypsibius dujardini.</title>
        <authorList>
            <person name="Yoshida Y."/>
            <person name="Koutsovoulos G."/>
            <person name="Laetsch D."/>
            <person name="Stevens L."/>
            <person name="Kumar S."/>
            <person name="Horikawa D."/>
            <person name="Ishino K."/>
            <person name="Komine S."/>
            <person name="Tomita M."/>
            <person name="Blaxter M."/>
            <person name="Arakawa K."/>
        </authorList>
    </citation>
    <scope>NUCLEOTIDE SEQUENCE [LARGE SCALE GENOMIC DNA]</scope>
    <source>
        <strain evidence="18">Z151</strain>
    </source>
</reference>
<dbReference type="Gene3D" id="3.10.110.10">
    <property type="entry name" value="Ubiquitin Conjugating Enzyme"/>
    <property type="match status" value="1"/>
</dbReference>
<comment type="caution">
    <text evidence="17">The sequence shown here is derived from an EMBL/GenBank/DDBJ whole genome shotgun (WGS) entry which is preliminary data.</text>
</comment>
<evidence type="ECO:0000256" key="4">
    <source>
        <dbReference type="ARBA" id="ARBA00022490"/>
    </source>
</evidence>
<evidence type="ECO:0000313" key="17">
    <source>
        <dbReference type="EMBL" id="OQV16886.1"/>
    </source>
</evidence>
<evidence type="ECO:0000313" key="18">
    <source>
        <dbReference type="Proteomes" id="UP000192578"/>
    </source>
</evidence>
<keyword evidence="7" id="KW-0547">Nucleotide-binding</keyword>
<proteinExistence type="predicted"/>
<evidence type="ECO:0000256" key="8">
    <source>
        <dbReference type="ARBA" id="ARBA00022786"/>
    </source>
</evidence>
<evidence type="ECO:0000256" key="13">
    <source>
        <dbReference type="ARBA" id="ARBA00042316"/>
    </source>
</evidence>
<evidence type="ECO:0000256" key="2">
    <source>
        <dbReference type="ARBA" id="ARBA00004496"/>
    </source>
</evidence>
<dbReference type="GO" id="GO:0005634">
    <property type="term" value="C:nucleus"/>
    <property type="evidence" value="ECO:0007669"/>
    <property type="project" value="UniProtKB-SubCell"/>
</dbReference>
<accession>A0A1W0WNT1</accession>